<name>A0ABP6FYM7_9ACTN</name>
<evidence type="ECO:0000313" key="2">
    <source>
        <dbReference type="EMBL" id="GAA2704176.1"/>
    </source>
</evidence>
<protein>
    <submittedName>
        <fullName evidence="2">Uncharacterized protein</fullName>
    </submittedName>
</protein>
<proteinExistence type="predicted"/>
<dbReference type="Proteomes" id="UP001501666">
    <property type="component" value="Unassembled WGS sequence"/>
</dbReference>
<gene>
    <name evidence="2" type="ORF">GCM10010412_101670</name>
</gene>
<sequence length="119" mass="13113">MTISCDEAHQQHDTYHPDGHERPQPRFRDVMAAAHRAGLHFNRVSDEYRHDSDDEVWRHRTYTIACIGRESGAGTLVLDVGDCWTAVEISGRCGSVDMIDPTPAQVLAAARLVGLGGTT</sequence>
<evidence type="ECO:0000313" key="3">
    <source>
        <dbReference type="Proteomes" id="UP001501666"/>
    </source>
</evidence>
<comment type="caution">
    <text evidence="2">The sequence shown here is derived from an EMBL/GenBank/DDBJ whole genome shotgun (WGS) entry which is preliminary data.</text>
</comment>
<reference evidence="3" key="1">
    <citation type="journal article" date="2019" name="Int. J. Syst. Evol. Microbiol.">
        <title>The Global Catalogue of Microorganisms (GCM) 10K type strain sequencing project: providing services to taxonomists for standard genome sequencing and annotation.</title>
        <authorList>
            <consortium name="The Broad Institute Genomics Platform"/>
            <consortium name="The Broad Institute Genome Sequencing Center for Infectious Disease"/>
            <person name="Wu L."/>
            <person name="Ma J."/>
        </authorList>
    </citation>
    <scope>NUCLEOTIDE SEQUENCE [LARGE SCALE GENOMIC DNA]</scope>
    <source>
        <strain evidence="3">JCM 6835</strain>
    </source>
</reference>
<evidence type="ECO:0000256" key="1">
    <source>
        <dbReference type="SAM" id="MobiDB-lite"/>
    </source>
</evidence>
<organism evidence="2 3">
    <name type="scientific">Nonomuraea recticatena</name>
    <dbReference type="NCBI Taxonomy" id="46178"/>
    <lineage>
        <taxon>Bacteria</taxon>
        <taxon>Bacillati</taxon>
        <taxon>Actinomycetota</taxon>
        <taxon>Actinomycetes</taxon>
        <taxon>Streptosporangiales</taxon>
        <taxon>Streptosporangiaceae</taxon>
        <taxon>Nonomuraea</taxon>
    </lineage>
</organism>
<feature type="region of interest" description="Disordered" evidence="1">
    <location>
        <begin position="1"/>
        <end position="24"/>
    </location>
</feature>
<dbReference type="EMBL" id="BAAATE010000139">
    <property type="protein sequence ID" value="GAA2704176.1"/>
    <property type="molecule type" value="Genomic_DNA"/>
</dbReference>
<accession>A0ABP6FYM7</accession>
<keyword evidence="3" id="KW-1185">Reference proteome</keyword>